<dbReference type="PROSITE" id="PS01031">
    <property type="entry name" value="SHSP"/>
    <property type="match status" value="1"/>
</dbReference>
<dbReference type="PANTHER" id="PTHR46733">
    <property type="entry name" value="26.5 KDA HEAT SHOCK PROTEIN, MITOCHONDRIAL"/>
    <property type="match status" value="1"/>
</dbReference>
<dbReference type="Pfam" id="PF00011">
    <property type="entry name" value="HSP20"/>
    <property type="match status" value="1"/>
</dbReference>
<dbReference type="Gene3D" id="2.60.40.790">
    <property type="match status" value="1"/>
</dbReference>
<protein>
    <submittedName>
        <fullName evidence="5">Heat shock protein</fullName>
    </submittedName>
</protein>
<dbReference type="Proteomes" id="UP000623129">
    <property type="component" value="Unassembled WGS sequence"/>
</dbReference>
<organism evidence="5 6">
    <name type="scientific">Carex littledalei</name>
    <dbReference type="NCBI Taxonomy" id="544730"/>
    <lineage>
        <taxon>Eukaryota</taxon>
        <taxon>Viridiplantae</taxon>
        <taxon>Streptophyta</taxon>
        <taxon>Embryophyta</taxon>
        <taxon>Tracheophyta</taxon>
        <taxon>Spermatophyta</taxon>
        <taxon>Magnoliopsida</taxon>
        <taxon>Liliopsida</taxon>
        <taxon>Poales</taxon>
        <taxon>Cyperaceae</taxon>
        <taxon>Cyperoideae</taxon>
        <taxon>Cariceae</taxon>
        <taxon>Carex</taxon>
        <taxon>Carex subgen. Euthyceras</taxon>
    </lineage>
</organism>
<dbReference type="InterPro" id="IPR002068">
    <property type="entry name" value="A-crystallin/Hsp20_dom"/>
</dbReference>
<dbReference type="InterPro" id="IPR008978">
    <property type="entry name" value="HSP20-like_chaperone"/>
</dbReference>
<comment type="caution">
    <text evidence="5">The sequence shown here is derived from an EMBL/GenBank/DDBJ whole genome shotgun (WGS) entry which is preliminary data.</text>
</comment>
<keyword evidence="6" id="KW-1185">Reference proteome</keyword>
<keyword evidence="1 5" id="KW-0346">Stress response</keyword>
<reference evidence="5" key="1">
    <citation type="submission" date="2020-01" db="EMBL/GenBank/DDBJ databases">
        <title>Genome sequence of Kobresia littledalei, the first chromosome-level genome in the family Cyperaceae.</title>
        <authorList>
            <person name="Qu G."/>
        </authorList>
    </citation>
    <scope>NUCLEOTIDE SEQUENCE</scope>
    <source>
        <strain evidence="5">C.B.Clarke</strain>
        <tissue evidence="5">Leaf</tissue>
    </source>
</reference>
<evidence type="ECO:0000256" key="2">
    <source>
        <dbReference type="PROSITE-ProRule" id="PRU00285"/>
    </source>
</evidence>
<dbReference type="PANTHER" id="PTHR46733:SF4">
    <property type="entry name" value="HEAT SHOCK PROTEIN 21, CHLOROPLASTIC"/>
    <property type="match status" value="1"/>
</dbReference>
<evidence type="ECO:0000256" key="1">
    <source>
        <dbReference type="ARBA" id="ARBA00023016"/>
    </source>
</evidence>
<proteinExistence type="inferred from homology"/>
<dbReference type="FunFam" id="2.60.40.790:FF:000059">
    <property type="entry name" value="26.5 kDa heat shock protein, mitochondrial"/>
    <property type="match status" value="1"/>
</dbReference>
<gene>
    <name evidence="5" type="ORF">FCM35_KLT07189</name>
</gene>
<dbReference type="InterPro" id="IPR044587">
    <property type="entry name" value="HSP21-like"/>
</dbReference>
<evidence type="ECO:0000313" key="6">
    <source>
        <dbReference type="Proteomes" id="UP000623129"/>
    </source>
</evidence>
<dbReference type="OrthoDB" id="1431247at2759"/>
<evidence type="ECO:0000256" key="3">
    <source>
        <dbReference type="RuleBase" id="RU003616"/>
    </source>
</evidence>
<comment type="similarity">
    <text evidence="2 3">Belongs to the small heat shock protein (HSP20) family.</text>
</comment>
<evidence type="ECO:0000313" key="5">
    <source>
        <dbReference type="EMBL" id="KAF3327071.1"/>
    </source>
</evidence>
<dbReference type="AlphaFoldDB" id="A0A833V704"/>
<dbReference type="CDD" id="cd06464">
    <property type="entry name" value="ACD_sHsps-like"/>
    <property type="match status" value="1"/>
</dbReference>
<feature type="domain" description="SHSP" evidence="4">
    <location>
        <begin position="118"/>
        <end position="229"/>
    </location>
</feature>
<dbReference type="EMBL" id="SWLB01000017">
    <property type="protein sequence ID" value="KAF3327071.1"/>
    <property type="molecule type" value="Genomic_DNA"/>
</dbReference>
<evidence type="ECO:0000259" key="4">
    <source>
        <dbReference type="PROSITE" id="PS01031"/>
    </source>
</evidence>
<dbReference type="GO" id="GO:0009408">
    <property type="term" value="P:response to heat"/>
    <property type="evidence" value="ECO:0007669"/>
    <property type="project" value="InterPro"/>
</dbReference>
<sequence length="229" mass="25874">MAVASPCALASRLTSRLMARPMVTIPRCFGNQVRVKPMSAIAEKHEEDSAVSVHVNDKAVEKKGGNQAVQRRPRRAAPLDISPFGLIDPFSPMKTMRQMIDTMDRLFEDTMIRRSPSDGGLEVRAPWDIMEDEKEVKMRFDMPGLSKEEVKVSVEDDMLVIKGEHTKEEGSEEKGEWWKERSASSYDMQLVLPDECDKSNVAAEFKNGVLLVTVPKRQVERKVVDVEIK</sequence>
<dbReference type="SUPFAM" id="SSF49764">
    <property type="entry name" value="HSP20-like chaperones"/>
    <property type="match status" value="1"/>
</dbReference>
<accession>A0A833V704</accession>
<name>A0A833V704_9POAL</name>